<dbReference type="AlphaFoldDB" id="A0A9Q3C6Z1"/>
<feature type="compositionally biased region" description="Basic and acidic residues" evidence="1">
    <location>
        <begin position="8"/>
        <end position="20"/>
    </location>
</feature>
<dbReference type="Proteomes" id="UP000765509">
    <property type="component" value="Unassembled WGS sequence"/>
</dbReference>
<proteinExistence type="predicted"/>
<protein>
    <submittedName>
        <fullName evidence="2">Uncharacterized protein</fullName>
    </submittedName>
</protein>
<evidence type="ECO:0000313" key="3">
    <source>
        <dbReference type="Proteomes" id="UP000765509"/>
    </source>
</evidence>
<accession>A0A9Q3C6Z1</accession>
<reference evidence="2" key="1">
    <citation type="submission" date="2021-03" db="EMBL/GenBank/DDBJ databases">
        <title>Draft genome sequence of rust myrtle Austropuccinia psidii MF-1, a brazilian biotype.</title>
        <authorList>
            <person name="Quecine M.C."/>
            <person name="Pachon D.M.R."/>
            <person name="Bonatelli M.L."/>
            <person name="Correr F.H."/>
            <person name="Franceschini L.M."/>
            <person name="Leite T.F."/>
            <person name="Margarido G.R.A."/>
            <person name="Almeida C.A."/>
            <person name="Ferrarezi J.A."/>
            <person name="Labate C.A."/>
        </authorList>
    </citation>
    <scope>NUCLEOTIDE SEQUENCE</scope>
    <source>
        <strain evidence="2">MF-1</strain>
    </source>
</reference>
<evidence type="ECO:0000256" key="1">
    <source>
        <dbReference type="SAM" id="MobiDB-lite"/>
    </source>
</evidence>
<name>A0A9Q3C6Z1_9BASI</name>
<keyword evidence="3" id="KW-1185">Reference proteome</keyword>
<evidence type="ECO:0000313" key="2">
    <source>
        <dbReference type="EMBL" id="MBW0478282.1"/>
    </source>
</evidence>
<dbReference type="EMBL" id="AVOT02005121">
    <property type="protein sequence ID" value="MBW0478282.1"/>
    <property type="molecule type" value="Genomic_DNA"/>
</dbReference>
<gene>
    <name evidence="2" type="ORF">O181_017997</name>
</gene>
<feature type="region of interest" description="Disordered" evidence="1">
    <location>
        <begin position="1"/>
        <end position="27"/>
    </location>
</feature>
<comment type="caution">
    <text evidence="2">The sequence shown here is derived from an EMBL/GenBank/DDBJ whole genome shotgun (WGS) entry which is preliminary data.</text>
</comment>
<sequence>MTNISSKRKLESSKDKEKKKIFQTFQLSPKVNEGESGALSPYANRNNNGHQINITNSYPAEIADIEGVTNHDKNIVQSPNFNTQGVTTIPNENISTETQKTVAEDEIVLTHQCILLLVH</sequence>
<organism evidence="2 3">
    <name type="scientific">Austropuccinia psidii MF-1</name>
    <dbReference type="NCBI Taxonomy" id="1389203"/>
    <lineage>
        <taxon>Eukaryota</taxon>
        <taxon>Fungi</taxon>
        <taxon>Dikarya</taxon>
        <taxon>Basidiomycota</taxon>
        <taxon>Pucciniomycotina</taxon>
        <taxon>Pucciniomycetes</taxon>
        <taxon>Pucciniales</taxon>
        <taxon>Sphaerophragmiaceae</taxon>
        <taxon>Austropuccinia</taxon>
    </lineage>
</organism>